<dbReference type="OrthoDB" id="10257567at2759"/>
<feature type="domain" description="CASP C-terminal" evidence="12">
    <location>
        <begin position="447"/>
        <end position="719"/>
    </location>
</feature>
<reference evidence="15" key="1">
    <citation type="submission" date="2016-05" db="EMBL/GenBank/DDBJ databases">
        <title>Comparative genomics of biotechnologically important yeasts.</title>
        <authorList>
            <consortium name="DOE Joint Genome Institute"/>
            <person name="Riley R."/>
            <person name="Haridas S."/>
            <person name="Wolfe K.H."/>
            <person name="Lopes M.R."/>
            <person name="Hittinger C.T."/>
            <person name="Goker M."/>
            <person name="Salamov A."/>
            <person name="Wisecaver J."/>
            <person name="Long T.M."/>
            <person name="Aerts A.L."/>
            <person name="Barry K."/>
            <person name="Choi C."/>
            <person name="Clum A."/>
            <person name="Coughlan A.Y."/>
            <person name="Deshpande S."/>
            <person name="Douglass A.P."/>
            <person name="Hanson S.J."/>
            <person name="Klenk H.-P."/>
            <person name="Labutti K."/>
            <person name="Lapidus A."/>
            <person name="Lindquist E."/>
            <person name="Lipzen A."/>
            <person name="Meier-Kolthoff J.P."/>
            <person name="Ohm R.A."/>
            <person name="Otillar R.P."/>
            <person name="Pangilinan J."/>
            <person name="Peng Y."/>
            <person name="Rokas A."/>
            <person name="Rosa C.A."/>
            <person name="Scheuner C."/>
            <person name="Sibirny A.A."/>
            <person name="Slot J.C."/>
            <person name="Stielow J.B."/>
            <person name="Sun H."/>
            <person name="Kurtzman C.P."/>
            <person name="Blackwell M."/>
            <person name="Grigoriev I.V."/>
            <person name="Jeffries T.W."/>
        </authorList>
    </citation>
    <scope>NUCLEOTIDE SEQUENCE [LARGE SCALE GENOMIC DNA]</scope>
    <source>
        <strain evidence="15">DSM 1968</strain>
    </source>
</reference>
<evidence type="ECO:0000256" key="1">
    <source>
        <dbReference type="ARBA" id="ARBA00004409"/>
    </source>
</evidence>
<comment type="similarity">
    <text evidence="2">Belongs to the CASP family.</text>
</comment>
<keyword evidence="7" id="KW-0333">Golgi apparatus</keyword>
<dbReference type="Pfam" id="PF08172">
    <property type="entry name" value="CASP_C"/>
    <property type="match status" value="1"/>
</dbReference>
<evidence type="ECO:0000313" key="14">
    <source>
        <dbReference type="EMBL" id="ODV61503.1"/>
    </source>
</evidence>
<organism evidence="14 15">
    <name type="scientific">Ascoidea rubescens DSM 1968</name>
    <dbReference type="NCBI Taxonomy" id="1344418"/>
    <lineage>
        <taxon>Eukaryota</taxon>
        <taxon>Fungi</taxon>
        <taxon>Dikarya</taxon>
        <taxon>Ascomycota</taxon>
        <taxon>Saccharomycotina</taxon>
        <taxon>Saccharomycetes</taxon>
        <taxon>Ascoideaceae</taxon>
        <taxon>Ascoidea</taxon>
    </lineage>
</organism>
<dbReference type="AlphaFoldDB" id="A0A1D2VJ01"/>
<feature type="non-terminal residue" evidence="14">
    <location>
        <position position="720"/>
    </location>
</feature>
<feature type="coiled-coil region" evidence="10">
    <location>
        <begin position="423"/>
        <end position="481"/>
    </location>
</feature>
<dbReference type="GO" id="GO:0000139">
    <property type="term" value="C:Golgi membrane"/>
    <property type="evidence" value="ECO:0007669"/>
    <property type="project" value="UniProtKB-SubCell"/>
</dbReference>
<dbReference type="EMBL" id="KV454479">
    <property type="protein sequence ID" value="ODV61503.1"/>
    <property type="molecule type" value="Genomic_DNA"/>
</dbReference>
<evidence type="ECO:0000259" key="12">
    <source>
        <dbReference type="Pfam" id="PF08172"/>
    </source>
</evidence>
<dbReference type="InterPro" id="IPR057476">
    <property type="entry name" value="Cux_N"/>
</dbReference>
<dbReference type="Pfam" id="PF25398">
    <property type="entry name" value="CUX1_N"/>
    <property type="match status" value="1"/>
</dbReference>
<keyword evidence="4" id="KW-0813">Transport</keyword>
<dbReference type="GO" id="GO:0006891">
    <property type="term" value="P:intra-Golgi vesicle-mediated transport"/>
    <property type="evidence" value="ECO:0007669"/>
    <property type="project" value="InterPro"/>
</dbReference>
<dbReference type="InParanoid" id="A0A1D2VJ01"/>
<feature type="domain" description="Cux N-terminal" evidence="13">
    <location>
        <begin position="1"/>
        <end position="108"/>
    </location>
</feature>
<gene>
    <name evidence="14" type="ORF">ASCRUDRAFT_23275</name>
</gene>
<keyword evidence="6 11" id="KW-1133">Transmembrane helix</keyword>
<evidence type="ECO:0000259" key="13">
    <source>
        <dbReference type="Pfam" id="PF25398"/>
    </source>
</evidence>
<feature type="coiled-coil region" evidence="10">
    <location>
        <begin position="277"/>
        <end position="304"/>
    </location>
</feature>
<evidence type="ECO:0000256" key="4">
    <source>
        <dbReference type="ARBA" id="ARBA00022448"/>
    </source>
</evidence>
<feature type="coiled-coil region" evidence="10">
    <location>
        <begin position="329"/>
        <end position="370"/>
    </location>
</feature>
<evidence type="ECO:0000256" key="11">
    <source>
        <dbReference type="SAM" id="Phobius"/>
    </source>
</evidence>
<evidence type="ECO:0000256" key="8">
    <source>
        <dbReference type="ARBA" id="ARBA00023054"/>
    </source>
</evidence>
<name>A0A1D2VJ01_9ASCO</name>
<evidence type="ECO:0000256" key="6">
    <source>
        <dbReference type="ARBA" id="ARBA00022989"/>
    </source>
</evidence>
<evidence type="ECO:0000313" key="15">
    <source>
        <dbReference type="Proteomes" id="UP000095038"/>
    </source>
</evidence>
<dbReference type="PANTHER" id="PTHR14043:SF2">
    <property type="entry name" value="HOMEOBOX PROTEIN CUT"/>
    <property type="match status" value="1"/>
</dbReference>
<sequence length="720" mass="83698">FEKALHVWSQISLPDLQKHWDQEAVEIKDNQKSLLLSRKDLAASTKSFRKLSNDKKFSKINPLLKSYQQQIDRLTRQNKNVENMFFNTYKILSEAPDPKPLLEASLDSFLISNEVEKLKKENEFLENKLLNFSDYDSLKLKLKKLSKNNTDNLNSKLTEKDDQYKAILDEKERNFQLKENDYQSRITELAKKIDELKTINKITNRRLKNQNNILGNNDDEDDDDDENDINNLDSDILQKNLKRNLSDNVTASEIQNIDLIQTKNSLKLQLEMVTNDANSSRIRVIELEKRNENLRKEIISLNSKISTNSQFIQLNNRIADLETENSFILSKNNLNLKKTELQINEYTKKINNLERENSHLKSEVLSLKENFQKFSDYDELKNELDILRTIEFGIDNDDDTLNTDNTLSSSKDKHLDEILIARNRKLANEIVEFRNQNESLTKNINEVYEKLNNNKKEIEELKSLNESLENDLMNVNSAKNNNLEANNGWDTMSFISGISRVPKSIMNSKRGGRSTGKISPAASIAGGYSYEKEGVLLNNLNNHNSSNFDPSLLAVITQQRDRFRTKNKELELAIKKSNKTVNDLKRTVQVLKNDNNELYEKIRYLQSYQNYSLQNRNRSTNVSTNPYSQTLTNSGNDIYDNDAESLDKYKDYYEDNLHPLSKFRIKEAERAKSKLPAWERLFLSLANSILAKKTNRLLFMSYCIGLHCLVMTMLFYLIHS</sequence>
<feature type="coiled-coil region" evidence="10">
    <location>
        <begin position="108"/>
        <end position="174"/>
    </location>
</feature>
<dbReference type="GeneID" id="30963422"/>
<evidence type="ECO:0000256" key="5">
    <source>
        <dbReference type="ARBA" id="ARBA00022692"/>
    </source>
</evidence>
<comment type="subcellular location">
    <subcellularLocation>
        <location evidence="1">Golgi apparatus membrane</location>
        <topology evidence="1">Single-pass type IV membrane protein</topology>
    </subcellularLocation>
</comment>
<dbReference type="InterPro" id="IPR012955">
    <property type="entry name" value="CASP_C"/>
</dbReference>
<feature type="coiled-coil region" evidence="10">
    <location>
        <begin position="560"/>
        <end position="601"/>
    </location>
</feature>
<evidence type="ECO:0000256" key="2">
    <source>
        <dbReference type="ARBA" id="ARBA00006415"/>
    </source>
</evidence>
<keyword evidence="15" id="KW-1185">Reference proteome</keyword>
<dbReference type="STRING" id="1344418.A0A1D2VJ01"/>
<keyword evidence="5 11" id="KW-0812">Transmembrane</keyword>
<dbReference type="Proteomes" id="UP000095038">
    <property type="component" value="Unassembled WGS sequence"/>
</dbReference>
<dbReference type="FunCoup" id="A0A1D2VJ01">
    <property type="interactions" value="246"/>
</dbReference>
<evidence type="ECO:0000256" key="9">
    <source>
        <dbReference type="ARBA" id="ARBA00023136"/>
    </source>
</evidence>
<proteinExistence type="inferred from homology"/>
<keyword evidence="9 11" id="KW-0472">Membrane</keyword>
<evidence type="ECO:0000256" key="7">
    <source>
        <dbReference type="ARBA" id="ARBA00023034"/>
    </source>
</evidence>
<accession>A0A1D2VJ01</accession>
<evidence type="ECO:0000256" key="3">
    <source>
        <dbReference type="ARBA" id="ARBA00018691"/>
    </source>
</evidence>
<dbReference type="RefSeq" id="XP_020047810.1">
    <property type="nucleotide sequence ID" value="XM_020189786.1"/>
</dbReference>
<protein>
    <recommendedName>
        <fullName evidence="3">Protein CASP</fullName>
    </recommendedName>
</protein>
<keyword evidence="8 10" id="KW-0175">Coiled coil</keyword>
<dbReference type="PANTHER" id="PTHR14043">
    <property type="entry name" value="CCAAT DISPLACEMENT PROTEIN-RELATED"/>
    <property type="match status" value="1"/>
</dbReference>
<feature type="non-terminal residue" evidence="14">
    <location>
        <position position="1"/>
    </location>
</feature>
<feature type="transmembrane region" description="Helical" evidence="11">
    <location>
        <begin position="697"/>
        <end position="718"/>
    </location>
</feature>
<evidence type="ECO:0000256" key="10">
    <source>
        <dbReference type="SAM" id="Coils"/>
    </source>
</evidence>